<proteinExistence type="predicted"/>
<protein>
    <submittedName>
        <fullName evidence="1">Uncharacterized protein</fullName>
    </submittedName>
</protein>
<dbReference type="InParanoid" id="A0A0D0B620"/>
<evidence type="ECO:0000313" key="2">
    <source>
        <dbReference type="Proteomes" id="UP000054485"/>
    </source>
</evidence>
<evidence type="ECO:0000313" key="1">
    <source>
        <dbReference type="EMBL" id="KIK39313.1"/>
    </source>
</evidence>
<reference evidence="2" key="2">
    <citation type="submission" date="2015-01" db="EMBL/GenBank/DDBJ databases">
        <title>Evolutionary Origins and Diversification of the Mycorrhizal Mutualists.</title>
        <authorList>
            <consortium name="DOE Joint Genome Institute"/>
            <consortium name="Mycorrhizal Genomics Consortium"/>
            <person name="Kohler A."/>
            <person name="Kuo A."/>
            <person name="Nagy L.G."/>
            <person name="Floudas D."/>
            <person name="Copeland A."/>
            <person name="Barry K.W."/>
            <person name="Cichocki N."/>
            <person name="Veneault-Fourrey C."/>
            <person name="LaButti K."/>
            <person name="Lindquist E.A."/>
            <person name="Lipzen A."/>
            <person name="Lundell T."/>
            <person name="Morin E."/>
            <person name="Murat C."/>
            <person name="Riley R."/>
            <person name="Ohm R."/>
            <person name="Sun H."/>
            <person name="Tunlid A."/>
            <person name="Henrissat B."/>
            <person name="Grigoriev I.V."/>
            <person name="Hibbett D.S."/>
            <person name="Martin F."/>
        </authorList>
    </citation>
    <scope>NUCLEOTIDE SEQUENCE [LARGE SCALE GENOMIC DNA]</scope>
    <source>
        <strain evidence="2">UH-Slu-Lm8-n1</strain>
    </source>
</reference>
<dbReference type="HOGENOM" id="CLU_2575437_0_0_1"/>
<dbReference type="STRING" id="930992.A0A0D0B620"/>
<dbReference type="Proteomes" id="UP000054485">
    <property type="component" value="Unassembled WGS sequence"/>
</dbReference>
<accession>A0A0D0B620</accession>
<reference evidence="1 2" key="1">
    <citation type="submission" date="2014-04" db="EMBL/GenBank/DDBJ databases">
        <authorList>
            <consortium name="DOE Joint Genome Institute"/>
            <person name="Kuo A."/>
            <person name="Ruytinx J."/>
            <person name="Rineau F."/>
            <person name="Colpaert J."/>
            <person name="Kohler A."/>
            <person name="Nagy L.G."/>
            <person name="Floudas D."/>
            <person name="Copeland A."/>
            <person name="Barry K.W."/>
            <person name="Cichocki N."/>
            <person name="Veneault-Fourrey C."/>
            <person name="LaButti K."/>
            <person name="Lindquist E.A."/>
            <person name="Lipzen A."/>
            <person name="Lundell T."/>
            <person name="Morin E."/>
            <person name="Murat C."/>
            <person name="Sun H."/>
            <person name="Tunlid A."/>
            <person name="Henrissat B."/>
            <person name="Grigoriev I.V."/>
            <person name="Hibbett D.S."/>
            <person name="Martin F."/>
            <person name="Nordberg H.P."/>
            <person name="Cantor M.N."/>
            <person name="Hua S.X."/>
        </authorList>
    </citation>
    <scope>NUCLEOTIDE SEQUENCE [LARGE SCALE GENOMIC DNA]</scope>
    <source>
        <strain evidence="1 2">UH-Slu-Lm8-n1</strain>
    </source>
</reference>
<sequence>MAPVDRTNTSMRMLIHDMQATLEKFSTRVDTLLTNVKDAKTEVVNCNRISEGERERVLDEISNSCECAFRLYALAYHLKHL</sequence>
<dbReference type="AlphaFoldDB" id="A0A0D0B620"/>
<gene>
    <name evidence="1" type="ORF">CY34DRAFT_808420</name>
</gene>
<keyword evidence="2" id="KW-1185">Reference proteome</keyword>
<dbReference type="EMBL" id="KN835348">
    <property type="protein sequence ID" value="KIK39313.1"/>
    <property type="molecule type" value="Genomic_DNA"/>
</dbReference>
<name>A0A0D0B620_9AGAM</name>
<dbReference type="OrthoDB" id="3270311at2759"/>
<organism evidence="1 2">
    <name type="scientific">Suillus luteus UH-Slu-Lm8-n1</name>
    <dbReference type="NCBI Taxonomy" id="930992"/>
    <lineage>
        <taxon>Eukaryota</taxon>
        <taxon>Fungi</taxon>
        <taxon>Dikarya</taxon>
        <taxon>Basidiomycota</taxon>
        <taxon>Agaricomycotina</taxon>
        <taxon>Agaricomycetes</taxon>
        <taxon>Agaricomycetidae</taxon>
        <taxon>Boletales</taxon>
        <taxon>Suillineae</taxon>
        <taxon>Suillaceae</taxon>
        <taxon>Suillus</taxon>
    </lineage>
</organism>